<protein>
    <submittedName>
        <fullName evidence="1 2">Uncharacterized protein</fullName>
    </submittedName>
</protein>
<dbReference type="EnsemblFungi" id="MAPG_10684T0">
    <property type="protein sequence ID" value="MAPG_10684T0"/>
    <property type="gene ID" value="MAPG_10684"/>
</dbReference>
<dbReference type="OrthoDB" id="3830482at2759"/>
<reference evidence="3" key="2">
    <citation type="submission" date="2010-05" db="EMBL/GenBank/DDBJ databases">
        <title>The genome sequence of Magnaporthe poae strain ATCC 64411.</title>
        <authorList>
            <person name="Ma L.-J."/>
            <person name="Dead R."/>
            <person name="Young S."/>
            <person name="Zeng Q."/>
            <person name="Koehrsen M."/>
            <person name="Alvarado L."/>
            <person name="Berlin A."/>
            <person name="Chapman S.B."/>
            <person name="Chen Z."/>
            <person name="Freedman E."/>
            <person name="Gellesch M."/>
            <person name="Goldberg J."/>
            <person name="Griggs A."/>
            <person name="Gujja S."/>
            <person name="Heilman E.R."/>
            <person name="Heiman D."/>
            <person name="Hepburn T."/>
            <person name="Howarth C."/>
            <person name="Jen D."/>
            <person name="Larson L."/>
            <person name="Mehta T."/>
            <person name="Neiman D."/>
            <person name="Pearson M."/>
            <person name="Roberts A."/>
            <person name="Saif S."/>
            <person name="Shea T."/>
            <person name="Shenoy N."/>
            <person name="Sisk P."/>
            <person name="Stolte C."/>
            <person name="Sykes S."/>
            <person name="Walk T."/>
            <person name="White J."/>
            <person name="Yandava C."/>
            <person name="Haas B."/>
            <person name="Nusbaum C."/>
            <person name="Birren B."/>
        </authorList>
    </citation>
    <scope>NUCLEOTIDE SEQUENCE [LARGE SCALE GENOMIC DNA]</scope>
    <source>
        <strain evidence="3">ATCC 64411 / 73-15</strain>
    </source>
</reference>
<dbReference type="SUPFAM" id="SSF48403">
    <property type="entry name" value="Ankyrin repeat"/>
    <property type="match status" value="1"/>
</dbReference>
<organism evidence="2 3">
    <name type="scientific">Magnaporthiopsis poae (strain ATCC 64411 / 73-15)</name>
    <name type="common">Kentucky bluegrass fungus</name>
    <name type="synonym">Magnaporthe poae</name>
    <dbReference type="NCBI Taxonomy" id="644358"/>
    <lineage>
        <taxon>Eukaryota</taxon>
        <taxon>Fungi</taxon>
        <taxon>Dikarya</taxon>
        <taxon>Ascomycota</taxon>
        <taxon>Pezizomycotina</taxon>
        <taxon>Sordariomycetes</taxon>
        <taxon>Sordariomycetidae</taxon>
        <taxon>Magnaporthales</taxon>
        <taxon>Magnaporthaceae</taxon>
        <taxon>Magnaporthiopsis</taxon>
    </lineage>
</organism>
<reference evidence="1" key="1">
    <citation type="submission" date="2010-05" db="EMBL/GenBank/DDBJ databases">
        <title>The Genome Sequence of Magnaporthe poae strain ATCC 64411.</title>
        <authorList>
            <consortium name="The Broad Institute Genome Sequencing Platform"/>
            <consortium name="Broad Institute Genome Sequencing Center for Infectious Disease"/>
            <person name="Ma L.-J."/>
            <person name="Dead R."/>
            <person name="Young S."/>
            <person name="Zeng Q."/>
            <person name="Koehrsen M."/>
            <person name="Alvarado L."/>
            <person name="Berlin A."/>
            <person name="Chapman S.B."/>
            <person name="Chen Z."/>
            <person name="Freedman E."/>
            <person name="Gellesch M."/>
            <person name="Goldberg J."/>
            <person name="Griggs A."/>
            <person name="Gujja S."/>
            <person name="Heilman E.R."/>
            <person name="Heiman D."/>
            <person name="Hepburn T."/>
            <person name="Howarth C."/>
            <person name="Jen D."/>
            <person name="Larson L."/>
            <person name="Mehta T."/>
            <person name="Neiman D."/>
            <person name="Pearson M."/>
            <person name="Roberts A."/>
            <person name="Saif S."/>
            <person name="Shea T."/>
            <person name="Shenoy N."/>
            <person name="Sisk P."/>
            <person name="Stolte C."/>
            <person name="Sykes S."/>
            <person name="Walk T."/>
            <person name="White J."/>
            <person name="Yandava C."/>
            <person name="Haas B."/>
            <person name="Nusbaum C."/>
            <person name="Birren B."/>
        </authorList>
    </citation>
    <scope>NUCLEOTIDE SEQUENCE</scope>
    <source>
        <strain evidence="1">ATCC 64411</strain>
    </source>
</reference>
<sequence length="181" mass="19190">MAESKPSDWSDLHWAVWTQDLDSVKQILSTAPAAAHAEDDLGWTPLHLACCSNTSRLWQTAQLEPRGLNGSAGIGSILTSRPGASERYKVLAYTYSRSNGLSDDVGLGSGNVAEPSVSFSIALELLHAGAVVNTQGRHPPLHCAASSGWPDHLDALTTPSATEWRSSTSRRAWDPGAGSSL</sequence>
<evidence type="ECO:0000313" key="2">
    <source>
        <dbReference type="EnsemblFungi" id="MAPG_10684T0"/>
    </source>
</evidence>
<dbReference type="VEuPathDB" id="FungiDB:MAPG_10684"/>
<reference evidence="1" key="3">
    <citation type="submission" date="2011-03" db="EMBL/GenBank/DDBJ databases">
        <title>Annotation of Magnaporthe poae ATCC 64411.</title>
        <authorList>
            <person name="Ma L.-J."/>
            <person name="Dead R."/>
            <person name="Young S.K."/>
            <person name="Zeng Q."/>
            <person name="Gargeya S."/>
            <person name="Fitzgerald M."/>
            <person name="Haas B."/>
            <person name="Abouelleil A."/>
            <person name="Alvarado L."/>
            <person name="Arachchi H.M."/>
            <person name="Berlin A."/>
            <person name="Brown A."/>
            <person name="Chapman S.B."/>
            <person name="Chen Z."/>
            <person name="Dunbar C."/>
            <person name="Freedman E."/>
            <person name="Gearin G."/>
            <person name="Gellesch M."/>
            <person name="Goldberg J."/>
            <person name="Griggs A."/>
            <person name="Gujja S."/>
            <person name="Heiman D."/>
            <person name="Howarth C."/>
            <person name="Larson L."/>
            <person name="Lui A."/>
            <person name="MacDonald P.J.P."/>
            <person name="Mehta T."/>
            <person name="Montmayeur A."/>
            <person name="Murphy C."/>
            <person name="Neiman D."/>
            <person name="Pearson M."/>
            <person name="Priest M."/>
            <person name="Roberts A."/>
            <person name="Saif S."/>
            <person name="Shea T."/>
            <person name="Shenoy N."/>
            <person name="Sisk P."/>
            <person name="Stolte C."/>
            <person name="Sykes S."/>
            <person name="Yandava C."/>
            <person name="Wortman J."/>
            <person name="Nusbaum C."/>
            <person name="Birren B."/>
        </authorList>
    </citation>
    <scope>NUCLEOTIDE SEQUENCE</scope>
    <source>
        <strain evidence="1">ATCC 64411</strain>
    </source>
</reference>
<dbReference type="Gene3D" id="1.25.40.20">
    <property type="entry name" value="Ankyrin repeat-containing domain"/>
    <property type="match status" value="1"/>
</dbReference>
<gene>
    <name evidence="1" type="ORF">MAPG_10684</name>
</gene>
<keyword evidence="3" id="KW-1185">Reference proteome</keyword>
<reference evidence="2" key="4">
    <citation type="journal article" date="2015" name="G3 (Bethesda)">
        <title>Genome sequences of three phytopathogenic species of the Magnaporthaceae family of fungi.</title>
        <authorList>
            <person name="Okagaki L.H."/>
            <person name="Nunes C.C."/>
            <person name="Sailsbery J."/>
            <person name="Clay B."/>
            <person name="Brown D."/>
            <person name="John T."/>
            <person name="Oh Y."/>
            <person name="Young N."/>
            <person name="Fitzgerald M."/>
            <person name="Haas B.J."/>
            <person name="Zeng Q."/>
            <person name="Young S."/>
            <person name="Adiconis X."/>
            <person name="Fan L."/>
            <person name="Levin J.Z."/>
            <person name="Mitchell T.K."/>
            <person name="Okubara P.A."/>
            <person name="Farman M.L."/>
            <person name="Kohn L.M."/>
            <person name="Birren B."/>
            <person name="Ma L.-J."/>
            <person name="Dean R.A."/>
        </authorList>
    </citation>
    <scope>NUCLEOTIDE SEQUENCE</scope>
    <source>
        <strain evidence="2">ATCC 64411 / 73-15</strain>
    </source>
</reference>
<dbReference type="AlphaFoldDB" id="A0A0C4ED90"/>
<reference evidence="2" key="5">
    <citation type="submission" date="2015-06" db="UniProtKB">
        <authorList>
            <consortium name="EnsemblFungi"/>
        </authorList>
    </citation>
    <scope>IDENTIFICATION</scope>
    <source>
        <strain evidence="2">ATCC 64411</strain>
    </source>
</reference>
<evidence type="ECO:0000313" key="1">
    <source>
        <dbReference type="EMBL" id="KLU91735.1"/>
    </source>
</evidence>
<name>A0A0C4ED90_MAGP6</name>
<proteinExistence type="predicted"/>
<dbReference type="EMBL" id="GL876978">
    <property type="protein sequence ID" value="KLU91735.1"/>
    <property type="molecule type" value="Genomic_DNA"/>
</dbReference>
<accession>A0A0C4ED90</accession>
<dbReference type="EMBL" id="ADBL01002642">
    <property type="status" value="NOT_ANNOTATED_CDS"/>
    <property type="molecule type" value="Genomic_DNA"/>
</dbReference>
<dbReference type="Proteomes" id="UP000011715">
    <property type="component" value="Unassembled WGS sequence"/>
</dbReference>
<dbReference type="InterPro" id="IPR036770">
    <property type="entry name" value="Ankyrin_rpt-contain_sf"/>
</dbReference>
<evidence type="ECO:0000313" key="3">
    <source>
        <dbReference type="Proteomes" id="UP000011715"/>
    </source>
</evidence>